<dbReference type="PROSITE" id="PS51677">
    <property type="entry name" value="NODB"/>
    <property type="match status" value="1"/>
</dbReference>
<accession>A0ABX7R6P3</accession>
<dbReference type="EMBL" id="CP071517">
    <property type="protein sequence ID" value="QSX73793.1"/>
    <property type="molecule type" value="Genomic_DNA"/>
</dbReference>
<name>A0ABX7R6P3_9GAMM</name>
<dbReference type="PANTHER" id="PTHR34216:SF3">
    <property type="entry name" value="POLY-BETA-1,6-N-ACETYL-D-GLUCOSAMINE N-DEACETYLASE"/>
    <property type="match status" value="1"/>
</dbReference>
<feature type="domain" description="NodB homology" evidence="4">
    <location>
        <begin position="47"/>
        <end position="265"/>
    </location>
</feature>
<evidence type="ECO:0000256" key="1">
    <source>
        <dbReference type="ARBA" id="ARBA00004613"/>
    </source>
</evidence>
<keyword evidence="6" id="KW-1185">Reference proteome</keyword>
<evidence type="ECO:0000256" key="3">
    <source>
        <dbReference type="SAM" id="SignalP"/>
    </source>
</evidence>
<evidence type="ECO:0000259" key="4">
    <source>
        <dbReference type="PROSITE" id="PS51677"/>
    </source>
</evidence>
<dbReference type="InterPro" id="IPR051398">
    <property type="entry name" value="Polysacch_Deacetylase"/>
</dbReference>
<keyword evidence="2 3" id="KW-0732">Signal</keyword>
<gene>
    <name evidence="5" type="ORF">HIV01_011155</name>
</gene>
<feature type="chain" id="PRO_5047231340" evidence="3">
    <location>
        <begin position="36"/>
        <end position="288"/>
    </location>
</feature>
<dbReference type="InterPro" id="IPR002509">
    <property type="entry name" value="NODB_dom"/>
</dbReference>
<protein>
    <submittedName>
        <fullName evidence="5">Polysaccharide deacetylase family protein</fullName>
    </submittedName>
</protein>
<dbReference type="Gene3D" id="3.20.20.370">
    <property type="entry name" value="Glycoside hydrolase/deacetylase"/>
    <property type="match status" value="1"/>
</dbReference>
<evidence type="ECO:0000313" key="6">
    <source>
        <dbReference type="Proteomes" id="UP000663400"/>
    </source>
</evidence>
<feature type="signal peptide" evidence="3">
    <location>
        <begin position="1"/>
        <end position="35"/>
    </location>
</feature>
<dbReference type="PANTHER" id="PTHR34216">
    <property type="match status" value="1"/>
</dbReference>
<dbReference type="CDD" id="cd10967">
    <property type="entry name" value="CE4_GLA_like_6s"/>
    <property type="match status" value="1"/>
</dbReference>
<dbReference type="Proteomes" id="UP000663400">
    <property type="component" value="Chromosome"/>
</dbReference>
<dbReference type="Pfam" id="PF01522">
    <property type="entry name" value="Polysacc_deac_1"/>
    <property type="match status" value="1"/>
</dbReference>
<dbReference type="InterPro" id="IPR011330">
    <property type="entry name" value="Glyco_hydro/deAcase_b/a-brl"/>
</dbReference>
<evidence type="ECO:0000313" key="5">
    <source>
        <dbReference type="EMBL" id="QSX73793.1"/>
    </source>
</evidence>
<sequence length="288" mass="30884">MRSTVARHRNRPQVRAAAAALALLAILGGSQAAIAAEPFAWPQGRQAAVSLGYDDALDSQLNIAIPALDRHGFKATFFLVMANKPVAARLADWRAAAANGHELGNHTLFHQCSRSAPGHEWVEPQRDLDTTTAQQMKDQVLLANTMLNAIDGRTVRTMALPCNESVAQGQNYLALVADAFVGVRVGGHAVTADVAGMDPAAVTVISTEGMSGKDMIALVKEARRRQGLVSFTFHGVGGDYLTTSAEAHQELLDYLARHRDVYWVDTFANIMTHVRQQQAAVSNAPGAP</sequence>
<reference evidence="5 6" key="1">
    <citation type="submission" date="2021-02" db="EMBL/GenBank/DDBJ databases">
        <title>Lysobacter arenosi sp. nov., isolated from soil of gangwondo yeongwol, south Korea.</title>
        <authorList>
            <person name="Kim K.R."/>
            <person name="Kim K.H."/>
            <person name="Jeon C.O."/>
        </authorList>
    </citation>
    <scope>NUCLEOTIDE SEQUENCE [LARGE SCALE GENOMIC DNA]</scope>
    <source>
        <strain evidence="5 6">R7</strain>
    </source>
</reference>
<dbReference type="RefSeq" id="WP_200607117.1">
    <property type="nucleotide sequence ID" value="NZ_CP071517.1"/>
</dbReference>
<comment type="subcellular location">
    <subcellularLocation>
        <location evidence="1">Secreted</location>
    </subcellularLocation>
</comment>
<proteinExistence type="predicted"/>
<evidence type="ECO:0000256" key="2">
    <source>
        <dbReference type="ARBA" id="ARBA00022729"/>
    </source>
</evidence>
<organism evidence="5 6">
    <name type="scientific">Lysobacter arenosi</name>
    <dbReference type="NCBI Taxonomy" id="2795387"/>
    <lineage>
        <taxon>Bacteria</taxon>
        <taxon>Pseudomonadati</taxon>
        <taxon>Pseudomonadota</taxon>
        <taxon>Gammaproteobacteria</taxon>
        <taxon>Lysobacterales</taxon>
        <taxon>Lysobacteraceae</taxon>
        <taxon>Lysobacter</taxon>
    </lineage>
</organism>
<dbReference type="SUPFAM" id="SSF88713">
    <property type="entry name" value="Glycoside hydrolase/deacetylase"/>
    <property type="match status" value="1"/>
</dbReference>